<reference evidence="1 2" key="1">
    <citation type="submission" date="2016-01" db="EMBL/GenBank/DDBJ databases">
        <title>Isolation and characterization of bacteriophages from East Africa Rift Valley soda lakes.</title>
        <authorList>
            <person name="van Zyl L.J."/>
            <person name="Nemavhulani S."/>
            <person name="Cowan D.A."/>
            <person name="Trindade M.I."/>
        </authorList>
    </citation>
    <scope>NUCLEOTIDE SEQUENCE [LARGE SCALE GENOMIC DNA]</scope>
</reference>
<dbReference type="EMBL" id="KU640380">
    <property type="protein sequence ID" value="AMQ66519.1"/>
    <property type="molecule type" value="Genomic_DNA"/>
</dbReference>
<keyword evidence="2" id="KW-1185">Reference proteome</keyword>
<dbReference type="Proteomes" id="UP000201588">
    <property type="component" value="Segment"/>
</dbReference>
<accession>A0A142F162</accession>
<protein>
    <submittedName>
        <fullName evidence="1">ATP-dependent DNA helicase RecQ-like protein</fullName>
    </submittedName>
</protein>
<dbReference type="GeneID" id="28799404"/>
<keyword evidence="1" id="KW-0067">ATP-binding</keyword>
<sequence>MNNKNELLDIIERMLVSRCIEVSVRRSPTNRQWEIIGFKQKVKRRKLEQCLD</sequence>
<evidence type="ECO:0000313" key="2">
    <source>
        <dbReference type="Proteomes" id="UP000201588"/>
    </source>
</evidence>
<dbReference type="RefSeq" id="YP_009275209.1">
    <property type="nucleotide sequence ID" value="NC_030925.1"/>
</dbReference>
<proteinExistence type="predicted"/>
<dbReference type="GO" id="GO:0004386">
    <property type="term" value="F:helicase activity"/>
    <property type="evidence" value="ECO:0007669"/>
    <property type="project" value="UniProtKB-KW"/>
</dbReference>
<evidence type="ECO:0000313" key="1">
    <source>
        <dbReference type="EMBL" id="AMQ66519.1"/>
    </source>
</evidence>
<keyword evidence="1" id="KW-0378">Hydrolase</keyword>
<dbReference type="KEGG" id="vg:28799404"/>
<organism evidence="1 2">
    <name type="scientific">Bacillus phage Shbh1</name>
    <dbReference type="NCBI Taxonomy" id="1796992"/>
    <lineage>
        <taxon>Viruses</taxon>
        <taxon>Duplodnaviria</taxon>
        <taxon>Heunggongvirae</taxon>
        <taxon>Uroviricota</taxon>
        <taxon>Caudoviricetes</taxon>
        <taxon>Herelleviridae</taxon>
        <taxon>Bastillevirinae</taxon>
        <taxon>Shalavirus</taxon>
        <taxon>Shalavirus Shbh1</taxon>
    </lineage>
</organism>
<keyword evidence="1" id="KW-0547">Nucleotide-binding</keyword>
<name>A0A142F162_9CAUD</name>
<keyword evidence="1" id="KW-0347">Helicase</keyword>